<dbReference type="AlphaFoldDB" id="A0ABD3GNT9"/>
<comment type="caution">
    <text evidence="2">The sequence shown here is derived from an EMBL/GenBank/DDBJ whole genome shotgun (WGS) entry which is preliminary data.</text>
</comment>
<dbReference type="Gene3D" id="1.20.1280.50">
    <property type="match status" value="1"/>
</dbReference>
<dbReference type="EMBL" id="JBJQOH010000007">
    <property type="protein sequence ID" value="KAL3680848.1"/>
    <property type="molecule type" value="Genomic_DNA"/>
</dbReference>
<dbReference type="PROSITE" id="PS50181">
    <property type="entry name" value="FBOX"/>
    <property type="match status" value="1"/>
</dbReference>
<dbReference type="SUPFAM" id="SSF81383">
    <property type="entry name" value="F-box domain"/>
    <property type="match status" value="1"/>
</dbReference>
<sequence length="429" mass="48791">MSSLESKAVQCLEESKNVPPIPRRMHSGVHFVNVTCKTDSVDVMLLAEYSVSFLTLIWRTYKDSSRVMEPSKTACEHVLLPVIWQELPVELLNVVLTKLPASALTTFCLVSKSWKALIQSPEFAHLCSSVESVVCYCNWDANGPDRHPYITKSNPKTGSWEKRWVDFGNEDLNDDYTLIAADHGLFCYRVINTDEYEDEIFLETFIYDSSLDSWMVSAAISPALGRDDVDDDPDLMETGYITERKIERSIRCGDELFWLVGIDADDGWLVTLIKYNMKLDTWSTVSNLWPYPEDGELRDKDELPIHLASFENQVFMVNFNPSSDRMSLGVSEFINLVPGMRKFGVEELAVLLEQGGCMPSFDGLTPCRAVAGTGTWFVECYRKIRKRHLTFEWTVFAFSKNGSVIQLPRLYGLEFMELCPLAATFKAFV</sequence>
<organism evidence="2 3">
    <name type="scientific">Riccia sorocarpa</name>
    <dbReference type="NCBI Taxonomy" id="122646"/>
    <lineage>
        <taxon>Eukaryota</taxon>
        <taxon>Viridiplantae</taxon>
        <taxon>Streptophyta</taxon>
        <taxon>Embryophyta</taxon>
        <taxon>Marchantiophyta</taxon>
        <taxon>Marchantiopsida</taxon>
        <taxon>Marchantiidae</taxon>
        <taxon>Marchantiales</taxon>
        <taxon>Ricciaceae</taxon>
        <taxon>Riccia</taxon>
    </lineage>
</organism>
<evidence type="ECO:0000313" key="3">
    <source>
        <dbReference type="Proteomes" id="UP001633002"/>
    </source>
</evidence>
<dbReference type="InterPro" id="IPR001810">
    <property type="entry name" value="F-box_dom"/>
</dbReference>
<accession>A0ABD3GNT9</accession>
<feature type="domain" description="F-box" evidence="1">
    <location>
        <begin position="81"/>
        <end position="126"/>
    </location>
</feature>
<keyword evidence="3" id="KW-1185">Reference proteome</keyword>
<dbReference type="InterPro" id="IPR050796">
    <property type="entry name" value="SCF_F-box_component"/>
</dbReference>
<protein>
    <recommendedName>
        <fullName evidence="1">F-box domain-containing protein</fullName>
    </recommendedName>
</protein>
<proteinExistence type="predicted"/>
<reference evidence="2 3" key="1">
    <citation type="submission" date="2024-09" db="EMBL/GenBank/DDBJ databases">
        <title>Chromosome-scale assembly of Riccia sorocarpa.</title>
        <authorList>
            <person name="Paukszto L."/>
        </authorList>
    </citation>
    <scope>NUCLEOTIDE SEQUENCE [LARGE SCALE GENOMIC DNA]</scope>
    <source>
        <strain evidence="2">LP-2024</strain>
        <tissue evidence="2">Aerial parts of the thallus</tissue>
    </source>
</reference>
<dbReference type="InterPro" id="IPR036047">
    <property type="entry name" value="F-box-like_dom_sf"/>
</dbReference>
<dbReference type="PANTHER" id="PTHR31672:SF2">
    <property type="entry name" value="F-BOX DOMAIN-CONTAINING PROTEIN"/>
    <property type="match status" value="1"/>
</dbReference>
<evidence type="ECO:0000313" key="2">
    <source>
        <dbReference type="EMBL" id="KAL3680848.1"/>
    </source>
</evidence>
<dbReference type="Proteomes" id="UP001633002">
    <property type="component" value="Unassembled WGS sequence"/>
</dbReference>
<dbReference type="PANTHER" id="PTHR31672">
    <property type="entry name" value="BNACNNG10540D PROTEIN"/>
    <property type="match status" value="1"/>
</dbReference>
<dbReference type="SMART" id="SM00256">
    <property type="entry name" value="FBOX"/>
    <property type="match status" value="1"/>
</dbReference>
<evidence type="ECO:0000259" key="1">
    <source>
        <dbReference type="PROSITE" id="PS50181"/>
    </source>
</evidence>
<dbReference type="Pfam" id="PF00646">
    <property type="entry name" value="F-box"/>
    <property type="match status" value="1"/>
</dbReference>
<gene>
    <name evidence="2" type="ORF">R1sor_023804</name>
</gene>
<name>A0ABD3GNT9_9MARC</name>